<sequence length="774" mass="84932">MSARPVFLALARPTALISRSTRAGPSTPQLSRGILTRRATNFWASPYSASDQDNNDEDTSMPPLPAGGGGLISETTSSSSTNEGRRERYLNSLMDKAGHMYLKCSILDANGNWTAEEGTYRKMDLCRAHDLDPRDLRKLDSLVPSLVPIILTRRSCILISIQHIRALIKPDRVVIFNTPGAEDSEAAKRFKAHLQMNVRSGLALQHEERVDGEDYGLPYEHRALESILVDTANALEEEMGFIRRLVDSLLGKFEHDIDRENLRRLLHYSRRLAGFQTRAKSIKSSFDELLDSDEDLAAMYVSDRMHGRPRAVHDHEQLELLLEGFMKQVEEVISDIDTTAANMQSTQEVAELMLDSGRNELLALDIKVSMATLGIGAGALVPCLFGMNLTTHLESAEHVFLAATGASLSLVLVLYLYGVRVLRKVRHVNMIGNTKSLPQSVREAKERFVRERAEHWRWQDAQDEAECGAKSSALYTTKSIPDYEARWGAVRRSLRSRESFWDRLFRPHLLHRNLLGLKSPTFKTRPVGKPKAPAGAARGQSPVRGGGEGAPAPSTHAATHGSAHHIPQTSSHQPSPMASPNRPIAPRTTNAPLARAFATSPVGAKEVSILPDKDSLPRLKAHPPLPEAVPVTVTPPSLSAIKEEGYYDDDVTLLPEAEAVLRLTPSAAAQLAKIGEDEKPGSQLAFRVGVDSGGCHGYQYKMELTEERGGDDYVFSAGSIPVVVDLASLRLLKNATLDYATELIGSSFRIAHNPQAKDGGNCGCGVSWELEGQL</sequence>
<feature type="compositionally biased region" description="Low complexity" evidence="10">
    <location>
        <begin position="552"/>
        <end position="565"/>
    </location>
</feature>
<evidence type="ECO:0000256" key="7">
    <source>
        <dbReference type="ARBA" id="ARBA00022989"/>
    </source>
</evidence>
<dbReference type="GO" id="GO:0051536">
    <property type="term" value="F:iron-sulfur cluster binding"/>
    <property type="evidence" value="ECO:0007669"/>
    <property type="project" value="InterPro"/>
</dbReference>
<dbReference type="GO" id="GO:0016226">
    <property type="term" value="P:iron-sulfur cluster assembly"/>
    <property type="evidence" value="ECO:0007669"/>
    <property type="project" value="InterPro"/>
</dbReference>
<reference evidence="13" key="2">
    <citation type="submission" date="2023-06" db="EMBL/GenBank/DDBJ databases">
        <authorList>
            <person name="Kobayashi Y."/>
            <person name="Kayamori A."/>
            <person name="Aoki K."/>
            <person name="Shiwa Y."/>
            <person name="Fujita N."/>
            <person name="Sugita T."/>
            <person name="Iwasaki W."/>
            <person name="Tanaka N."/>
            <person name="Takashima M."/>
        </authorList>
    </citation>
    <scope>NUCLEOTIDE SEQUENCE</scope>
    <source>
        <strain evidence="13">HIS016</strain>
    </source>
</reference>
<evidence type="ECO:0000259" key="12">
    <source>
        <dbReference type="Pfam" id="PF01521"/>
    </source>
</evidence>
<keyword evidence="6" id="KW-0809">Transit peptide</keyword>
<keyword evidence="3" id="KW-0813">Transport</keyword>
<feature type="region of interest" description="Disordered" evidence="10">
    <location>
        <begin position="45"/>
        <end position="85"/>
    </location>
</feature>
<feature type="domain" description="Core" evidence="12">
    <location>
        <begin position="661"/>
        <end position="764"/>
    </location>
</feature>
<dbReference type="AlphaFoldDB" id="A0AAD3TZH9"/>
<dbReference type="Gene3D" id="2.40.128.330">
    <property type="match status" value="1"/>
</dbReference>
<dbReference type="Pfam" id="PF22099">
    <property type="entry name" value="MRS2-like"/>
    <property type="match status" value="1"/>
</dbReference>
<evidence type="ECO:0000256" key="2">
    <source>
        <dbReference type="ARBA" id="ARBA00009765"/>
    </source>
</evidence>
<evidence type="ECO:0000256" key="8">
    <source>
        <dbReference type="ARBA" id="ARBA00023065"/>
    </source>
</evidence>
<keyword evidence="8" id="KW-0406">Ion transport</keyword>
<dbReference type="GO" id="GO:0005743">
    <property type="term" value="C:mitochondrial inner membrane"/>
    <property type="evidence" value="ECO:0007669"/>
    <property type="project" value="TreeGrafter"/>
</dbReference>
<dbReference type="Pfam" id="PF01521">
    <property type="entry name" value="Fe-S_biosyn"/>
    <property type="match status" value="1"/>
</dbReference>
<evidence type="ECO:0000256" key="5">
    <source>
        <dbReference type="ARBA" id="ARBA00022842"/>
    </source>
</evidence>
<name>A0AAD3TZH9_9TREE</name>
<keyword evidence="9 11" id="KW-0472">Membrane</keyword>
<organism evidence="13 14">
    <name type="scientific">Cutaneotrichosporon spelunceum</name>
    <dbReference type="NCBI Taxonomy" id="1672016"/>
    <lineage>
        <taxon>Eukaryota</taxon>
        <taxon>Fungi</taxon>
        <taxon>Dikarya</taxon>
        <taxon>Basidiomycota</taxon>
        <taxon>Agaricomycotina</taxon>
        <taxon>Tremellomycetes</taxon>
        <taxon>Trichosporonales</taxon>
        <taxon>Trichosporonaceae</taxon>
        <taxon>Cutaneotrichosporon</taxon>
    </lineage>
</organism>
<keyword evidence="14" id="KW-1185">Reference proteome</keyword>
<feature type="compositionally biased region" description="Low complexity" evidence="10">
    <location>
        <begin position="72"/>
        <end position="82"/>
    </location>
</feature>
<dbReference type="PANTHER" id="PTHR13890:SF0">
    <property type="entry name" value="MAGNESIUM TRANSPORTER MRS2 HOMOLOG, MITOCHONDRIAL"/>
    <property type="match status" value="1"/>
</dbReference>
<dbReference type="SUPFAM" id="SSF89360">
    <property type="entry name" value="HesB-like domain"/>
    <property type="match status" value="1"/>
</dbReference>
<comment type="similarity">
    <text evidence="2">Belongs to the CorA metal ion transporter (MIT) (TC 1.A.35) family.</text>
</comment>
<dbReference type="GO" id="GO:0015095">
    <property type="term" value="F:magnesium ion transmembrane transporter activity"/>
    <property type="evidence" value="ECO:0007669"/>
    <property type="project" value="TreeGrafter"/>
</dbReference>
<dbReference type="PANTHER" id="PTHR13890">
    <property type="entry name" value="RNA SPLICING PROTEIN MRS2, MITOCHONDRIAL"/>
    <property type="match status" value="1"/>
</dbReference>
<keyword evidence="7 11" id="KW-1133">Transmembrane helix</keyword>
<dbReference type="InterPro" id="IPR000361">
    <property type="entry name" value="ATAP_core_dom"/>
</dbReference>
<feature type="region of interest" description="Disordered" evidence="10">
    <location>
        <begin position="519"/>
        <end position="588"/>
    </location>
</feature>
<gene>
    <name evidence="13" type="primary">MRS2</name>
    <name evidence="13" type="ORF">CspeluHIS016_0702620</name>
</gene>
<comment type="subcellular location">
    <subcellularLocation>
        <location evidence="1">Membrane</location>
        <topology evidence="1">Multi-pass membrane protein</topology>
    </subcellularLocation>
</comment>
<evidence type="ECO:0000256" key="11">
    <source>
        <dbReference type="SAM" id="Phobius"/>
    </source>
</evidence>
<dbReference type="Gene3D" id="1.20.58.340">
    <property type="entry name" value="Magnesium transport protein CorA, transmembrane region"/>
    <property type="match status" value="1"/>
</dbReference>
<dbReference type="Gene3D" id="2.60.300.12">
    <property type="entry name" value="HesB-like domain"/>
    <property type="match status" value="1"/>
</dbReference>
<evidence type="ECO:0000313" key="13">
    <source>
        <dbReference type="EMBL" id="GMK59247.1"/>
    </source>
</evidence>
<dbReference type="InterPro" id="IPR035903">
    <property type="entry name" value="HesB-like_dom_sf"/>
</dbReference>
<feature type="transmembrane region" description="Helical" evidence="11">
    <location>
        <begin position="368"/>
        <end position="387"/>
    </location>
</feature>
<comment type="caution">
    <text evidence="13">The sequence shown here is derived from an EMBL/GenBank/DDBJ whole genome shotgun (WGS) entry which is preliminary data.</text>
</comment>
<evidence type="ECO:0000256" key="9">
    <source>
        <dbReference type="ARBA" id="ARBA00023136"/>
    </source>
</evidence>
<evidence type="ECO:0000256" key="3">
    <source>
        <dbReference type="ARBA" id="ARBA00022448"/>
    </source>
</evidence>
<evidence type="ECO:0000256" key="1">
    <source>
        <dbReference type="ARBA" id="ARBA00004141"/>
    </source>
</evidence>
<protein>
    <recommendedName>
        <fullName evidence="12">Core domain-containing protein</fullName>
    </recommendedName>
</protein>
<keyword evidence="5" id="KW-0460">Magnesium</keyword>
<dbReference type="CDD" id="cd12823">
    <property type="entry name" value="Mrs2_Mfm1p-like"/>
    <property type="match status" value="1"/>
</dbReference>
<dbReference type="GO" id="GO:0045016">
    <property type="term" value="P:mitochondrial magnesium ion transmembrane transport"/>
    <property type="evidence" value="ECO:0007669"/>
    <property type="project" value="TreeGrafter"/>
</dbReference>
<dbReference type="NCBIfam" id="TIGR00049">
    <property type="entry name" value="iron-sulfur cluster assembly accessory protein"/>
    <property type="match status" value="1"/>
</dbReference>
<dbReference type="Proteomes" id="UP001222932">
    <property type="component" value="Unassembled WGS sequence"/>
</dbReference>
<accession>A0AAD3TZH9</accession>
<evidence type="ECO:0000313" key="14">
    <source>
        <dbReference type="Proteomes" id="UP001222932"/>
    </source>
</evidence>
<feature type="transmembrane region" description="Helical" evidence="11">
    <location>
        <begin position="399"/>
        <end position="418"/>
    </location>
</feature>
<dbReference type="InterPro" id="IPR039204">
    <property type="entry name" value="MRS2-like"/>
</dbReference>
<evidence type="ECO:0000256" key="10">
    <source>
        <dbReference type="SAM" id="MobiDB-lite"/>
    </source>
</evidence>
<evidence type="ECO:0000256" key="4">
    <source>
        <dbReference type="ARBA" id="ARBA00022692"/>
    </source>
</evidence>
<keyword evidence="4 11" id="KW-0812">Transmembrane</keyword>
<reference evidence="13" key="1">
    <citation type="journal article" date="2023" name="BMC Genomics">
        <title>Chromosome-level genome assemblies of Cutaneotrichosporon spp. (Trichosporonales, Basidiomycota) reveal imbalanced evolution between nucleotide sequences and chromosome synteny.</title>
        <authorList>
            <person name="Kobayashi Y."/>
            <person name="Kayamori A."/>
            <person name="Aoki K."/>
            <person name="Shiwa Y."/>
            <person name="Matsutani M."/>
            <person name="Fujita N."/>
            <person name="Sugita T."/>
            <person name="Iwasaki W."/>
            <person name="Tanaka N."/>
            <person name="Takashima M."/>
        </authorList>
    </citation>
    <scope>NUCLEOTIDE SEQUENCE</scope>
    <source>
        <strain evidence="13">HIS016</strain>
    </source>
</reference>
<feature type="compositionally biased region" description="Polar residues" evidence="10">
    <location>
        <begin position="567"/>
        <end position="578"/>
    </location>
</feature>
<evidence type="ECO:0000256" key="6">
    <source>
        <dbReference type="ARBA" id="ARBA00022946"/>
    </source>
</evidence>
<proteinExistence type="inferred from homology"/>
<dbReference type="InterPro" id="IPR016092">
    <property type="entry name" value="ATAP"/>
</dbReference>
<dbReference type="EMBL" id="BTCM01000007">
    <property type="protein sequence ID" value="GMK59247.1"/>
    <property type="molecule type" value="Genomic_DNA"/>
</dbReference>